<gene>
    <name evidence="3" type="ORF">HZF10_13320</name>
</gene>
<sequence length="171" mass="19265">MKRLLPLLFVLPFALTAQTKTENYTVVRQYKDATTTALPDTSPDLITDVTYYDGLGRPKQQLANKQSAQGENIVTHIEYDAFGRQKKEYLPYPNAVQDLEVDPSALSGTQGFYTTYNGGTAYPYSEKFFEASPLNRVLKQSAPGDAWAGDPNSDDDHTIRFEYEANKEEDY</sequence>
<dbReference type="RefSeq" id="WP_246282596.1">
    <property type="nucleotide sequence ID" value="NZ_JABWMI010000015.1"/>
</dbReference>
<proteinExistence type="predicted"/>
<dbReference type="InterPro" id="IPR045619">
    <property type="entry name" value="DUF6443"/>
</dbReference>
<feature type="signal peptide" evidence="1">
    <location>
        <begin position="1"/>
        <end position="19"/>
    </location>
</feature>
<feature type="non-terminal residue" evidence="3">
    <location>
        <position position="171"/>
    </location>
</feature>
<evidence type="ECO:0000256" key="1">
    <source>
        <dbReference type="SAM" id="SignalP"/>
    </source>
</evidence>
<comment type="caution">
    <text evidence="3">The sequence shown here is derived from an EMBL/GenBank/DDBJ whole genome shotgun (WGS) entry which is preliminary data.</text>
</comment>
<keyword evidence="4" id="KW-1185">Reference proteome</keyword>
<evidence type="ECO:0000313" key="3">
    <source>
        <dbReference type="EMBL" id="NYA71903.1"/>
    </source>
</evidence>
<feature type="domain" description="DUF6443" evidence="2">
    <location>
        <begin position="28"/>
        <end position="159"/>
    </location>
</feature>
<accession>A0A7Y8Y3H8</accession>
<protein>
    <submittedName>
        <fullName evidence="3">Type IV secretion protein Rhs</fullName>
    </submittedName>
</protein>
<evidence type="ECO:0000259" key="2">
    <source>
        <dbReference type="Pfam" id="PF20041"/>
    </source>
</evidence>
<organism evidence="3 4">
    <name type="scientific">Flavobacterium agri</name>
    <dbReference type="NCBI Taxonomy" id="2743471"/>
    <lineage>
        <taxon>Bacteria</taxon>
        <taxon>Pseudomonadati</taxon>
        <taxon>Bacteroidota</taxon>
        <taxon>Flavobacteriia</taxon>
        <taxon>Flavobacteriales</taxon>
        <taxon>Flavobacteriaceae</taxon>
        <taxon>Flavobacterium</taxon>
    </lineage>
</organism>
<feature type="chain" id="PRO_5031416568" evidence="1">
    <location>
        <begin position="20"/>
        <end position="171"/>
    </location>
</feature>
<name>A0A7Y8Y3H8_9FLAO</name>
<dbReference type="EMBL" id="JACBJI010000006">
    <property type="protein sequence ID" value="NYA71903.1"/>
    <property type="molecule type" value="Genomic_DNA"/>
</dbReference>
<keyword evidence="1" id="KW-0732">Signal</keyword>
<reference evidence="3 4" key="1">
    <citation type="submission" date="2020-07" db="EMBL/GenBank/DDBJ databases">
        <authorList>
            <person name="Sun Q."/>
        </authorList>
    </citation>
    <scope>NUCLEOTIDE SEQUENCE [LARGE SCALE GENOMIC DNA]</scope>
    <source>
        <strain evidence="3 4">MAH-1</strain>
    </source>
</reference>
<dbReference type="AlphaFoldDB" id="A0A7Y8Y3H8"/>
<evidence type="ECO:0000313" key="4">
    <source>
        <dbReference type="Proteomes" id="UP000535020"/>
    </source>
</evidence>
<dbReference type="Proteomes" id="UP000535020">
    <property type="component" value="Unassembled WGS sequence"/>
</dbReference>
<dbReference type="Pfam" id="PF20041">
    <property type="entry name" value="DUF6443"/>
    <property type="match status" value="1"/>
</dbReference>